<proteinExistence type="predicted"/>
<keyword evidence="2" id="KW-1185">Reference proteome</keyword>
<evidence type="ECO:0000313" key="2">
    <source>
        <dbReference type="Proteomes" id="UP001432251"/>
    </source>
</evidence>
<sequence>MAFGPPPSPFTQSQQTAAETRRRRRRTVFGLVLVLVVAMGFGAWFVWPGSGRGASQDVAEQKAVEQAPDDIRETVESLPKSAPRAGHLVADMQTNTLAQGKQEDTSGLWVTKKVLVKAKGTTLYGIKAYEPSGRGTVVWSLVLPGGICGYTSSVTADERTAVLMRDPKHGNACDQLAVIKLSSGKKLWQTTIPRKKNYFTKGTTMAMVKGVVATNWQVGAAGYDMRTGKQLWQLDRTKKCTIGGFAGGKALTVRYDCYPPEKESEILYQVKELEPRTARTKWVYRVADGVGLVAILSSKPAVIAVGAGDMEITDLISLDSGGKYRATIRLEGGHYEVACSGDAVDDCTQAVVSDDQVFITSGERLESIEDKTNWVVAFDLATGKTGVKFDAGHDQKMYPLRMSGDRLLALTMGTDDVAPVSLVSLDPKTGKQSTYFYFAIPSGGEAFFSRVDPYQVQVEHGRVYFGVLSATGEAKKGIPSLIRLAFGVGSAG</sequence>
<gene>
    <name evidence="1" type="ORF">V2W30_29315</name>
</gene>
<reference evidence="1" key="1">
    <citation type="journal article" date="2025" name="Int. J. Syst. Evol. Microbiol.">
        <title>Streptomyces citrinus sp. nov., with yellow diffusible pigment.</title>
        <authorList>
            <person name="He Y."/>
            <person name="Yang E."/>
            <person name="Xu J."/>
            <person name="Sun Y."/>
            <person name="Sun L."/>
        </authorList>
    </citation>
    <scope>NUCLEOTIDE SEQUENCE</scope>
    <source>
        <strain evidence="1">Q6</strain>
    </source>
</reference>
<dbReference type="EMBL" id="CP146022">
    <property type="protein sequence ID" value="WWQ67028.1"/>
    <property type="molecule type" value="Genomic_DNA"/>
</dbReference>
<name>A0ACD5AIH3_9ACTN</name>
<protein>
    <submittedName>
        <fullName evidence="1">PQQ-binding-like beta-propeller repeat protein</fullName>
    </submittedName>
</protein>
<dbReference type="Proteomes" id="UP001432251">
    <property type="component" value="Chromosome"/>
</dbReference>
<accession>A0ACD5AIH3</accession>
<evidence type="ECO:0000313" key="1">
    <source>
        <dbReference type="EMBL" id="WWQ67028.1"/>
    </source>
</evidence>
<organism evidence="1 2">
    <name type="scientific">Streptomyces citrinus</name>
    <dbReference type="NCBI Taxonomy" id="3118173"/>
    <lineage>
        <taxon>Bacteria</taxon>
        <taxon>Bacillati</taxon>
        <taxon>Actinomycetota</taxon>
        <taxon>Actinomycetes</taxon>
        <taxon>Kitasatosporales</taxon>
        <taxon>Streptomycetaceae</taxon>
        <taxon>Streptomyces</taxon>
    </lineage>
</organism>